<evidence type="ECO:0000313" key="2">
    <source>
        <dbReference type="Proteomes" id="UP000239757"/>
    </source>
</evidence>
<reference evidence="1 2" key="1">
    <citation type="submission" date="2015-01" db="EMBL/GenBank/DDBJ databases">
        <title>Genome of allotetraploid Gossypium barbadense reveals genomic plasticity and fiber elongation in cotton evolution.</title>
        <authorList>
            <person name="Chen X."/>
            <person name="Liu X."/>
            <person name="Zhao B."/>
            <person name="Zheng H."/>
            <person name="Hu Y."/>
            <person name="Lu G."/>
            <person name="Yang C."/>
            <person name="Chen J."/>
            <person name="Shan C."/>
            <person name="Zhang L."/>
            <person name="Zhou Y."/>
            <person name="Wang L."/>
            <person name="Guo W."/>
            <person name="Bai Y."/>
            <person name="Ruan J."/>
            <person name="Shangguan X."/>
            <person name="Mao Y."/>
            <person name="Jiang J."/>
            <person name="Zhu Y."/>
            <person name="Lei J."/>
            <person name="Kang H."/>
            <person name="Chen S."/>
            <person name="He X."/>
            <person name="Wang R."/>
            <person name="Wang Y."/>
            <person name="Chen J."/>
            <person name="Wang L."/>
            <person name="Yu S."/>
            <person name="Wang B."/>
            <person name="Wei J."/>
            <person name="Song S."/>
            <person name="Lu X."/>
            <person name="Gao Z."/>
            <person name="Gu W."/>
            <person name="Deng X."/>
            <person name="Ma D."/>
            <person name="Wang S."/>
            <person name="Liang W."/>
            <person name="Fang L."/>
            <person name="Cai C."/>
            <person name="Zhu X."/>
            <person name="Zhou B."/>
            <person name="Zhang Y."/>
            <person name="Chen Z."/>
            <person name="Xu S."/>
            <person name="Zhu R."/>
            <person name="Wang S."/>
            <person name="Zhang T."/>
            <person name="Zhao G."/>
        </authorList>
    </citation>
    <scope>NUCLEOTIDE SEQUENCE [LARGE SCALE GENOMIC DNA]</scope>
    <source>
        <strain evidence="2">cv. Xinhai21</strain>
        <tissue evidence="1">Leaf</tissue>
    </source>
</reference>
<protein>
    <submittedName>
        <fullName evidence="1">Uncharacterized protein</fullName>
    </submittedName>
</protein>
<name>A0A2P5Y7D6_GOSBA</name>
<organism evidence="1 2">
    <name type="scientific">Gossypium barbadense</name>
    <name type="common">Sea Island cotton</name>
    <name type="synonym">Hibiscus barbadensis</name>
    <dbReference type="NCBI Taxonomy" id="3634"/>
    <lineage>
        <taxon>Eukaryota</taxon>
        <taxon>Viridiplantae</taxon>
        <taxon>Streptophyta</taxon>
        <taxon>Embryophyta</taxon>
        <taxon>Tracheophyta</taxon>
        <taxon>Spermatophyta</taxon>
        <taxon>Magnoliopsida</taxon>
        <taxon>eudicotyledons</taxon>
        <taxon>Gunneridae</taxon>
        <taxon>Pentapetalae</taxon>
        <taxon>rosids</taxon>
        <taxon>malvids</taxon>
        <taxon>Malvales</taxon>
        <taxon>Malvaceae</taxon>
        <taxon>Malvoideae</taxon>
        <taxon>Gossypium</taxon>
    </lineage>
</organism>
<sequence length="137" mass="15099">MSQISLLHSLMNHTSSAKGRPGKRTTEAVLLSHASRILPYRGGYRSAHLALVFLPAFREVAAISHCVFRSGVTRFPGVLDPTLGIDVCSRVGLLLLLPERVPESRLLIIYLLREVSTSPDMVAFLDIHSCPKSHVEQ</sequence>
<dbReference type="Proteomes" id="UP000239757">
    <property type="component" value="Unassembled WGS sequence"/>
</dbReference>
<gene>
    <name evidence="1" type="ORF">GOBAR_AA09164</name>
</gene>
<accession>A0A2P5Y7D6</accession>
<dbReference type="AlphaFoldDB" id="A0A2P5Y7D6"/>
<evidence type="ECO:0000313" key="1">
    <source>
        <dbReference type="EMBL" id="PPS11479.1"/>
    </source>
</evidence>
<proteinExistence type="predicted"/>
<dbReference type="EMBL" id="KZ663587">
    <property type="protein sequence ID" value="PPS11479.1"/>
    <property type="molecule type" value="Genomic_DNA"/>
</dbReference>